<reference evidence="3" key="1">
    <citation type="journal article" date="2019" name="Int. J. Syst. Evol. Microbiol.">
        <title>The Global Catalogue of Microorganisms (GCM) 10K type strain sequencing project: providing services to taxonomists for standard genome sequencing and annotation.</title>
        <authorList>
            <consortium name="The Broad Institute Genomics Platform"/>
            <consortium name="The Broad Institute Genome Sequencing Center for Infectious Disease"/>
            <person name="Wu L."/>
            <person name="Ma J."/>
        </authorList>
    </citation>
    <scope>NUCLEOTIDE SEQUENCE [LARGE SCALE GENOMIC DNA]</scope>
    <source>
        <strain evidence="3">JCM 18401</strain>
    </source>
</reference>
<dbReference type="InterPro" id="IPR027463">
    <property type="entry name" value="AcrB_DN_DC_subdom"/>
</dbReference>
<dbReference type="Gene3D" id="3.30.70.1320">
    <property type="entry name" value="Multidrug efflux transporter AcrB pore domain like"/>
    <property type="match status" value="1"/>
</dbReference>
<feature type="transmembrane region" description="Helical" evidence="1">
    <location>
        <begin position="436"/>
        <end position="454"/>
    </location>
</feature>
<feature type="transmembrane region" description="Helical" evidence="1">
    <location>
        <begin position="392"/>
        <end position="416"/>
    </location>
</feature>
<dbReference type="SUPFAM" id="SSF82693">
    <property type="entry name" value="Multidrug efflux transporter AcrB pore domain, PN1, PN2, PC1 and PC2 subdomains"/>
    <property type="match status" value="2"/>
</dbReference>
<feature type="transmembrane region" description="Helical" evidence="1">
    <location>
        <begin position="539"/>
        <end position="563"/>
    </location>
</feature>
<proteinExistence type="predicted"/>
<dbReference type="Proteomes" id="UP001499988">
    <property type="component" value="Unassembled WGS sequence"/>
</dbReference>
<keyword evidence="3" id="KW-1185">Reference proteome</keyword>
<dbReference type="SUPFAM" id="SSF82866">
    <property type="entry name" value="Multidrug efflux transporter AcrB transmembrane domain"/>
    <property type="match status" value="2"/>
</dbReference>
<sequence>MRQTNTHKGIIAWFARNHVAANLLMVILIAGGLFSALTVNKEVFPKFEINRVDVSVAYPGAAPQEIEEGITIKIEETIKDIEGIKRIRSVAREGSGTVRIEVMDKFDPKTVLDEVKLRVDAIATFPESIEKPNIYQVKPQADVMWVSIAGDALSNSELKELGKEVRDEITSLPGVTRAELQGAKAYEIAIELSEDKLREYNLTFDDVALAVNQSSLNLPGGSIRAEDGDILLRTDGQAYTQADFRRIVLRSLPDGSRLMLPDVAVINDGFEERLGYARFDGQNSVVVAVRSVGDQDALAIAKRVKAYVKQKQGTLPAGVVVDYWGDLTQFLSGRLNMMLKNMSQGALLVFLVLALFLQLKVAFWVMMGLPICFLSAMFFMPFEPMSQSINMISLFGFILVLGIVVDDAIVIGESAYAQTEKEGHSIDAVIRGAQKVAMPATFGVLTTIAAFIPMLMATGFLGVVGGSIAWVVILCLGFSLVESKLILPAHLAHMTPPKPDQGWGPWLRLKRALNDGIQSFIYQRYKPAMGWMMDRRYSVLAFFLGLMILCGGLIGSGMVRFIVFPNIPSDFINLNLEMEPGVSERQTLKVVQQLEESLFATDDAIREEYGVDVVNHSFVYLGSRTAAGMVIELTKGEDRPMLDAVAIAAHWREIMPEMVGVKILDINASTGDGGSDVAFRLNSTNMDTLLTATEALKAKLAEYQGLYDIQDNFSSGSQEIRLAIKPEAQALGLSLADLARQVRWGFFGYEAQRILRNKEEVKVMVRYPAEQRRTIGHLENMRIRTPQGQEVPFSSVATIELAKSFSAITRTDGVRSITVKARAFKDKVEPGKITAEINQEFIPELKLRHPGLTTALDGSAEEDAENTLLMLQGTFFALFTIFALMAIPLRSYSQPLIIMSVIPFGMIGAVVGHFLLGIDLSMLSLFGIIALAGVVVNDSLIMVDFVNQSRAEGHSLKEAVQQAGTQRFRAIVLTSLTTFLGLVPITLETSLQAKIVIPMAVSLAFGILFATVVTLILVPALYLILDDVKRLLRWWWQPDGVPHPLRRPESHQVRSKLDRP</sequence>
<evidence type="ECO:0000313" key="3">
    <source>
        <dbReference type="Proteomes" id="UP001499988"/>
    </source>
</evidence>
<feature type="transmembrane region" description="Helical" evidence="1">
    <location>
        <begin position="968"/>
        <end position="987"/>
    </location>
</feature>
<feature type="transmembrane region" description="Helical" evidence="1">
    <location>
        <begin position="896"/>
        <end position="916"/>
    </location>
</feature>
<protein>
    <submittedName>
        <fullName evidence="2">Efflux RND transporter permease subunit</fullName>
    </submittedName>
</protein>
<dbReference type="Gene3D" id="3.30.70.1430">
    <property type="entry name" value="Multidrug efflux transporter AcrB pore domain"/>
    <property type="match status" value="2"/>
</dbReference>
<keyword evidence="1" id="KW-0472">Membrane</keyword>
<dbReference type="RefSeq" id="WP_345333767.1">
    <property type="nucleotide sequence ID" value="NZ_BAABJZ010000009.1"/>
</dbReference>
<feature type="transmembrane region" description="Helical" evidence="1">
    <location>
        <begin position="460"/>
        <end position="481"/>
    </location>
</feature>
<comment type="caution">
    <text evidence="2">The sequence shown here is derived from an EMBL/GenBank/DDBJ whole genome shotgun (WGS) entry which is preliminary data.</text>
</comment>
<dbReference type="Gene3D" id="3.30.70.1440">
    <property type="entry name" value="Multidrug efflux transporter AcrB pore domain"/>
    <property type="match status" value="1"/>
</dbReference>
<feature type="transmembrane region" description="Helical" evidence="1">
    <location>
        <begin position="20"/>
        <end position="39"/>
    </location>
</feature>
<dbReference type="PRINTS" id="PR00702">
    <property type="entry name" value="ACRIFLAVINRP"/>
</dbReference>
<organism evidence="2 3">
    <name type="scientific">Ferrimonas pelagia</name>
    <dbReference type="NCBI Taxonomy" id="1177826"/>
    <lineage>
        <taxon>Bacteria</taxon>
        <taxon>Pseudomonadati</taxon>
        <taxon>Pseudomonadota</taxon>
        <taxon>Gammaproteobacteria</taxon>
        <taxon>Alteromonadales</taxon>
        <taxon>Ferrimonadaceae</taxon>
        <taxon>Ferrimonas</taxon>
    </lineage>
</organism>
<name>A0ABP9EF31_9GAMM</name>
<gene>
    <name evidence="2" type="ORF">GCM10023333_08580</name>
</gene>
<evidence type="ECO:0000256" key="1">
    <source>
        <dbReference type="SAM" id="Phobius"/>
    </source>
</evidence>
<feature type="transmembrane region" description="Helical" evidence="1">
    <location>
        <begin position="347"/>
        <end position="380"/>
    </location>
</feature>
<feature type="transmembrane region" description="Helical" evidence="1">
    <location>
        <begin position="922"/>
        <end position="947"/>
    </location>
</feature>
<dbReference type="EMBL" id="BAABJZ010000009">
    <property type="protein sequence ID" value="GAA4877561.1"/>
    <property type="molecule type" value="Genomic_DNA"/>
</dbReference>
<dbReference type="PANTHER" id="PTHR32063:SF33">
    <property type="entry name" value="RND SUPERFAMILY EFFLUX PUMP PERMEASE COMPONENT"/>
    <property type="match status" value="1"/>
</dbReference>
<dbReference type="Pfam" id="PF00873">
    <property type="entry name" value="ACR_tran"/>
    <property type="match status" value="1"/>
</dbReference>
<evidence type="ECO:0000313" key="2">
    <source>
        <dbReference type="EMBL" id="GAA4877561.1"/>
    </source>
</evidence>
<dbReference type="Gene3D" id="3.30.2090.10">
    <property type="entry name" value="Multidrug efflux transporter AcrB TolC docking domain, DN and DC subdomains"/>
    <property type="match status" value="2"/>
</dbReference>
<feature type="transmembrane region" description="Helical" evidence="1">
    <location>
        <begin position="999"/>
        <end position="1025"/>
    </location>
</feature>
<dbReference type="PANTHER" id="PTHR32063">
    <property type="match status" value="1"/>
</dbReference>
<keyword evidence="1" id="KW-1133">Transmembrane helix</keyword>
<dbReference type="InterPro" id="IPR001036">
    <property type="entry name" value="Acrflvin-R"/>
</dbReference>
<dbReference type="SUPFAM" id="SSF82714">
    <property type="entry name" value="Multidrug efflux transporter AcrB TolC docking domain, DN and DC subdomains"/>
    <property type="match status" value="2"/>
</dbReference>
<keyword evidence="1" id="KW-0812">Transmembrane</keyword>
<dbReference type="Gene3D" id="1.20.1640.10">
    <property type="entry name" value="Multidrug efflux transporter AcrB transmembrane domain"/>
    <property type="match status" value="2"/>
</dbReference>
<accession>A0ABP9EF31</accession>
<feature type="transmembrane region" description="Helical" evidence="1">
    <location>
        <begin position="869"/>
        <end position="889"/>
    </location>
</feature>